<organism evidence="3 4">
    <name type="scientific">Leptosia nina</name>
    <dbReference type="NCBI Taxonomy" id="320188"/>
    <lineage>
        <taxon>Eukaryota</taxon>
        <taxon>Metazoa</taxon>
        <taxon>Ecdysozoa</taxon>
        <taxon>Arthropoda</taxon>
        <taxon>Hexapoda</taxon>
        <taxon>Insecta</taxon>
        <taxon>Pterygota</taxon>
        <taxon>Neoptera</taxon>
        <taxon>Endopterygota</taxon>
        <taxon>Lepidoptera</taxon>
        <taxon>Glossata</taxon>
        <taxon>Ditrysia</taxon>
        <taxon>Papilionoidea</taxon>
        <taxon>Pieridae</taxon>
        <taxon>Pierinae</taxon>
        <taxon>Leptosia</taxon>
    </lineage>
</organism>
<gene>
    <name evidence="3" type="ORF">LNINA_LOCUS5793</name>
</gene>
<sequence length="102" mass="11898">MRSKILGLQKKLSGLFQEKQYSSKTRFCHPHMNELPVPCGAWDPWYNNKQAFYNKHLYAGLAWWIFSFGMMIYTESIYLNWSPPAQPGPPSDMVEECDDTDS</sequence>
<keyword evidence="1" id="KW-0812">Transmembrane</keyword>
<name>A0AAV1JC58_9NEOP</name>
<evidence type="ECO:0000313" key="3">
    <source>
        <dbReference type="EMBL" id="CAK1546201.1"/>
    </source>
</evidence>
<comment type="caution">
    <text evidence="3">The sequence shown here is derived from an EMBL/GenBank/DDBJ whole genome shotgun (WGS) entry which is preliminary data.</text>
</comment>
<feature type="transmembrane region" description="Helical" evidence="1">
    <location>
        <begin position="57"/>
        <end position="74"/>
    </location>
</feature>
<evidence type="ECO:0000313" key="4">
    <source>
        <dbReference type="Proteomes" id="UP001497472"/>
    </source>
</evidence>
<feature type="domain" description="Deltamethrin resistance protein prag01" evidence="2">
    <location>
        <begin position="33"/>
        <end position="84"/>
    </location>
</feature>
<proteinExistence type="predicted"/>
<dbReference type="Proteomes" id="UP001497472">
    <property type="component" value="Unassembled WGS sequence"/>
</dbReference>
<keyword evidence="1" id="KW-1133">Transmembrane helix</keyword>
<reference evidence="3 4" key="1">
    <citation type="submission" date="2023-11" db="EMBL/GenBank/DDBJ databases">
        <authorList>
            <person name="Okamura Y."/>
        </authorList>
    </citation>
    <scope>NUCLEOTIDE SEQUENCE [LARGE SCALE GENOMIC DNA]</scope>
</reference>
<evidence type="ECO:0000259" key="2">
    <source>
        <dbReference type="Pfam" id="PF16020"/>
    </source>
</evidence>
<dbReference type="EMBL" id="CAVLEF010000007">
    <property type="protein sequence ID" value="CAK1546201.1"/>
    <property type="molecule type" value="Genomic_DNA"/>
</dbReference>
<keyword evidence="1" id="KW-0472">Membrane</keyword>
<dbReference type="Pfam" id="PF16020">
    <property type="entry name" value="Deltameth_res"/>
    <property type="match status" value="1"/>
</dbReference>
<protein>
    <recommendedName>
        <fullName evidence="2">Deltamethrin resistance protein prag01 domain-containing protein</fullName>
    </recommendedName>
</protein>
<dbReference type="AlphaFoldDB" id="A0AAV1JC58"/>
<keyword evidence="4" id="KW-1185">Reference proteome</keyword>
<dbReference type="InterPro" id="IPR031973">
    <property type="entry name" value="Deltameth_res_prag01"/>
</dbReference>
<evidence type="ECO:0000256" key="1">
    <source>
        <dbReference type="SAM" id="Phobius"/>
    </source>
</evidence>
<accession>A0AAV1JC58</accession>